<dbReference type="InterPro" id="IPR005181">
    <property type="entry name" value="SASA"/>
</dbReference>
<dbReference type="OrthoDB" id="42638at2759"/>
<name>H9G3E2_ANOCA</name>
<keyword evidence="1" id="KW-0378">Hydrolase</keyword>
<dbReference type="GeneID" id="100565786"/>
<evidence type="ECO:0000256" key="2">
    <source>
        <dbReference type="SAM" id="SignalP"/>
    </source>
</evidence>
<dbReference type="GeneTree" id="ENSGT00390000010608"/>
<dbReference type="InterPro" id="IPR039329">
    <property type="entry name" value="SIAE"/>
</dbReference>
<dbReference type="InParanoid" id="H9G3E2"/>
<dbReference type="GO" id="GO:0005975">
    <property type="term" value="P:carbohydrate metabolic process"/>
    <property type="evidence" value="ECO:0000318"/>
    <property type="project" value="GO_Central"/>
</dbReference>
<keyword evidence="5" id="KW-1185">Reference proteome</keyword>
<evidence type="ECO:0000256" key="1">
    <source>
        <dbReference type="ARBA" id="ARBA00022801"/>
    </source>
</evidence>
<dbReference type="GO" id="GO:0002682">
    <property type="term" value="P:regulation of immune system process"/>
    <property type="evidence" value="ECO:0007669"/>
    <property type="project" value="Ensembl"/>
</dbReference>
<sequence>MVVPRLFLAPVLLLAWSAGAQFRFANYYGDHMVLQKEPSCAVLWGYGTPGANITVTVSLEQNFTMKEIAEVRADSKWKVILRPIAPGGPYRIEARQCYEQEVSNVTLNDVYFGDVWLCSGQSNMEMTVSQIFNASQELAEAKQYPLVRVFAAGLVESDAELEELGAIDLPWSVPTAENLGHGDFRYFSAVCWLFGRHLFDALQHPIGLIDSTWGGTPIEAWSSNRVLHECGLSKDTQRNLSLVPNGGPKSPSVLWNAMIHPFADMTLRGAIWYQGEENTHMNTDLYNCTFPTLIEDWRRTFHEGSMRQTQLYFPFGFVQLCTNHHIAPDDNFARIRWHQTADFGYAPNKKMPNTFMAVTIDLGDNSSPYGSIHPRDKQSVAYRLYLGALAVAYGKKSLVFQGPYPQTVEVNAQLGLIKVTYNEPIELRQLNDNIFEVCCSDQPVCKWSPVSMKVSMYYSVFLLNTVCPKTVGGLRYAWMEWPCEYMLCPLYNVQNLPAPPFITFAKDNPAWIIW</sequence>
<dbReference type="PANTHER" id="PTHR22901:SF0">
    <property type="entry name" value="SIALATE O-ACETYLESTERASE"/>
    <property type="match status" value="1"/>
</dbReference>
<feature type="signal peptide" evidence="2">
    <location>
        <begin position="1"/>
        <end position="20"/>
    </location>
</feature>
<proteinExistence type="predicted"/>
<accession>H9G3E2</accession>
<feature type="chain" id="PRO_5032550478" evidence="2">
    <location>
        <begin position="21"/>
        <end position="514"/>
    </location>
</feature>
<dbReference type="HOGENOM" id="CLU_015150_1_0_1"/>
<reference evidence="4" key="2">
    <citation type="submission" date="2025-08" db="UniProtKB">
        <authorList>
            <consortium name="Ensembl"/>
        </authorList>
    </citation>
    <scope>IDENTIFICATION</scope>
</reference>
<evidence type="ECO:0000259" key="3">
    <source>
        <dbReference type="Pfam" id="PF03629"/>
    </source>
</evidence>
<dbReference type="Proteomes" id="UP000001646">
    <property type="component" value="Unplaced"/>
</dbReference>
<dbReference type="Bgee" id="ENSACAG00000000205">
    <property type="expression patterns" value="Expressed in kidney and 12 other cell types or tissues"/>
</dbReference>
<dbReference type="CTD" id="54414"/>
<dbReference type="AlphaFoldDB" id="H9G3E2"/>
<dbReference type="GO" id="GO:0001681">
    <property type="term" value="F:sialate O-acetylesterase activity"/>
    <property type="evidence" value="ECO:0000318"/>
    <property type="project" value="GO_Central"/>
</dbReference>
<dbReference type="SUPFAM" id="SSF52266">
    <property type="entry name" value="SGNH hydrolase"/>
    <property type="match status" value="1"/>
</dbReference>
<reference evidence="4" key="3">
    <citation type="submission" date="2025-09" db="UniProtKB">
        <authorList>
            <consortium name="Ensembl"/>
        </authorList>
    </citation>
    <scope>IDENTIFICATION</scope>
</reference>
<keyword evidence="2" id="KW-0732">Signal</keyword>
<protein>
    <submittedName>
        <fullName evidence="4">Sialic acid acetylesterase</fullName>
    </submittedName>
</protein>
<organism evidence="4 5">
    <name type="scientific">Anolis carolinensis</name>
    <name type="common">Green anole</name>
    <name type="synonym">American chameleon</name>
    <dbReference type="NCBI Taxonomy" id="28377"/>
    <lineage>
        <taxon>Eukaryota</taxon>
        <taxon>Metazoa</taxon>
        <taxon>Chordata</taxon>
        <taxon>Craniata</taxon>
        <taxon>Vertebrata</taxon>
        <taxon>Euteleostomi</taxon>
        <taxon>Lepidosauria</taxon>
        <taxon>Squamata</taxon>
        <taxon>Bifurcata</taxon>
        <taxon>Unidentata</taxon>
        <taxon>Episquamata</taxon>
        <taxon>Toxicofera</taxon>
        <taxon>Iguania</taxon>
        <taxon>Dactyloidae</taxon>
        <taxon>Anolis</taxon>
    </lineage>
</organism>
<evidence type="ECO:0000313" key="4">
    <source>
        <dbReference type="Ensembl" id="ENSACAP00000000201.3"/>
    </source>
</evidence>
<dbReference type="GO" id="GO:0005764">
    <property type="term" value="C:lysosome"/>
    <property type="evidence" value="ECO:0007669"/>
    <property type="project" value="Ensembl"/>
</dbReference>
<feature type="domain" description="Sialate O-acetylesterase" evidence="3">
    <location>
        <begin position="114"/>
        <end position="306"/>
    </location>
</feature>
<dbReference type="InterPro" id="IPR036514">
    <property type="entry name" value="SGNH_hydro_sf"/>
</dbReference>
<dbReference type="Pfam" id="PF03629">
    <property type="entry name" value="SASA"/>
    <property type="match status" value="1"/>
</dbReference>
<dbReference type="Gene3D" id="3.40.50.1110">
    <property type="entry name" value="SGNH hydrolase"/>
    <property type="match status" value="1"/>
</dbReference>
<dbReference type="PANTHER" id="PTHR22901">
    <property type="entry name" value="SIALATE O-ACETYLESTERASE"/>
    <property type="match status" value="1"/>
</dbReference>
<gene>
    <name evidence="4" type="primary">SIAE</name>
</gene>
<reference evidence="4" key="1">
    <citation type="submission" date="2009-12" db="EMBL/GenBank/DDBJ databases">
        <title>The Genome Sequence of Anolis carolinensis (Green Anole Lizard).</title>
        <authorList>
            <consortium name="The Genome Sequencing Platform"/>
            <person name="Di Palma F."/>
            <person name="Alfoldi J."/>
            <person name="Heiman D."/>
            <person name="Young S."/>
            <person name="Grabherr M."/>
            <person name="Johnson J."/>
            <person name="Lander E.S."/>
            <person name="Lindblad-Toh K."/>
        </authorList>
    </citation>
    <scope>NUCLEOTIDE SEQUENCE [LARGE SCALE GENOMIC DNA]</scope>
    <source>
        <strain evidence="4">JBL SC #1</strain>
    </source>
</reference>
<dbReference type="Ensembl" id="ENSACAT00000000204.3">
    <property type="protein sequence ID" value="ENSACAP00000000201.3"/>
    <property type="gene ID" value="ENSACAG00000000205.4"/>
</dbReference>
<evidence type="ECO:0000313" key="5">
    <source>
        <dbReference type="Proteomes" id="UP000001646"/>
    </source>
</evidence>